<dbReference type="SUPFAM" id="SSF53335">
    <property type="entry name" value="S-adenosyl-L-methionine-dependent methyltransferases"/>
    <property type="match status" value="1"/>
</dbReference>
<protein>
    <submittedName>
        <fullName evidence="2">Class I SAM-dependent methyltransferase</fullName>
    </submittedName>
</protein>
<reference evidence="3" key="1">
    <citation type="submission" date="2020-02" db="EMBL/GenBank/DDBJ databases">
        <title>Streptomyces sp. ASO4wet.</title>
        <authorList>
            <person name="Risdian C."/>
            <person name="Landwehr W."/>
            <person name="Schupp P."/>
            <person name="Wink J."/>
        </authorList>
    </citation>
    <scope>NUCLEOTIDE SEQUENCE [LARGE SCALE GENOMIC DNA]</scope>
    <source>
        <strain evidence="3">ASO4wet</strain>
    </source>
</reference>
<evidence type="ECO:0000313" key="2">
    <source>
        <dbReference type="EMBL" id="QPP10129.1"/>
    </source>
</evidence>
<keyword evidence="2" id="KW-0808">Transferase</keyword>
<proteinExistence type="predicted"/>
<gene>
    <name evidence="2" type="ORF">G4Z16_31070</name>
</gene>
<dbReference type="GO" id="GO:0032259">
    <property type="term" value="P:methylation"/>
    <property type="evidence" value="ECO:0007669"/>
    <property type="project" value="UniProtKB-KW"/>
</dbReference>
<dbReference type="PANTHER" id="PTHR45036">
    <property type="entry name" value="METHYLTRANSFERASE LIKE 7B"/>
    <property type="match status" value="1"/>
</dbReference>
<dbReference type="KEGG" id="sbat:G4Z16_31070"/>
<dbReference type="GO" id="GO:0008757">
    <property type="term" value="F:S-adenosylmethionine-dependent methyltransferase activity"/>
    <property type="evidence" value="ECO:0007669"/>
    <property type="project" value="InterPro"/>
</dbReference>
<organism evidence="2 3">
    <name type="scientific">Streptomyces bathyalis</name>
    <dbReference type="NCBI Taxonomy" id="2710756"/>
    <lineage>
        <taxon>Bacteria</taxon>
        <taxon>Bacillati</taxon>
        <taxon>Actinomycetota</taxon>
        <taxon>Actinomycetes</taxon>
        <taxon>Kitasatosporales</taxon>
        <taxon>Streptomycetaceae</taxon>
        <taxon>Streptomyces</taxon>
    </lineage>
</organism>
<dbReference type="InterPro" id="IPR013216">
    <property type="entry name" value="Methyltransf_11"/>
</dbReference>
<evidence type="ECO:0000313" key="3">
    <source>
        <dbReference type="Proteomes" id="UP000595046"/>
    </source>
</evidence>
<keyword evidence="2" id="KW-0489">Methyltransferase</keyword>
<dbReference type="AlphaFoldDB" id="A0A7T1TC19"/>
<name>A0A7T1TC19_9ACTN</name>
<sequence>MPAPETHPPRERPVRHPLFARFYERLSEAADVRAGVKEHREELLAGLSGRVIEIGAGNGLNFARYPASVTQVTAVEPEPHLRAAADAAARSEAVRVPVQVVAGTADALPAEDRTFDAAVFSLVLCSLPDVSRALAEVLRVVRPGGELRFYEHGRAEGRPRMVRFQRVLDGTVWPRLFGGCHTGRDPVGEITAAGFTDVSFRRLLVPKGGPVFPSSFHVLGGARRP</sequence>
<dbReference type="Pfam" id="PF08241">
    <property type="entry name" value="Methyltransf_11"/>
    <property type="match status" value="1"/>
</dbReference>
<dbReference type="PANTHER" id="PTHR45036:SF1">
    <property type="entry name" value="METHYLTRANSFERASE LIKE 7A"/>
    <property type="match status" value="1"/>
</dbReference>
<dbReference type="RefSeq" id="WP_197353888.1">
    <property type="nucleotide sequence ID" value="NZ_CP048882.1"/>
</dbReference>
<dbReference type="Proteomes" id="UP000595046">
    <property type="component" value="Chromosome"/>
</dbReference>
<dbReference type="CDD" id="cd02440">
    <property type="entry name" value="AdoMet_MTases"/>
    <property type="match status" value="1"/>
</dbReference>
<keyword evidence="3" id="KW-1185">Reference proteome</keyword>
<dbReference type="InterPro" id="IPR052356">
    <property type="entry name" value="Thiol_S-MT"/>
</dbReference>
<evidence type="ECO:0000259" key="1">
    <source>
        <dbReference type="Pfam" id="PF08241"/>
    </source>
</evidence>
<dbReference type="Gene3D" id="3.40.50.150">
    <property type="entry name" value="Vaccinia Virus protein VP39"/>
    <property type="match status" value="1"/>
</dbReference>
<accession>A0A7T1TC19</accession>
<dbReference type="InterPro" id="IPR029063">
    <property type="entry name" value="SAM-dependent_MTases_sf"/>
</dbReference>
<dbReference type="EMBL" id="CP048882">
    <property type="protein sequence ID" value="QPP10129.1"/>
    <property type="molecule type" value="Genomic_DNA"/>
</dbReference>
<feature type="domain" description="Methyltransferase type 11" evidence="1">
    <location>
        <begin position="53"/>
        <end position="148"/>
    </location>
</feature>